<dbReference type="STRING" id="1144750.SAMN05443431_11166"/>
<sequence>MKLNYSIFLLFLLGSISALSQNSMDINALFNTEKHTIEITQNIQYQNKSSTPLDTIYLNDWSHSYSSKTTPLAERFADEFKTTFHFAANQDRGYTVVTSLKQANQDLFFERLKKQPDVIKVALDKPLAPNASYNLTLNYIVQIPNNKFTRYGVTNTGDYNLRFWYITPAVFDGKWYYYSNKDLEDLFVEPANINLTVTYPNNFTPISELDLVENNTIDSQTSTKFQGKNRINTKLSLVKTNDYNTVETDFFSIQSNIDNEDLDPTKVALISDKVAQFITSNLGDYPHKKVLLTWIDYKKDPIYGLNLLPDFIRPFEDTFQYELKLLKTTLKVYLENTLLINPREEQWLLDGIQIYYLRKYVEDFYPNQKILGKLSKVWGVKAFHAADLNFNDQYPFLYMHMARTNIDQPIGMAKDSLLKFNKNISNKYKAAIGLDYLNDFVGDSIVDKTLSSFVKQTKLKRTTPQDFQALITSKTNKDLNWFFEDYVKTNKKIDFKIKNVKKTEDSITITIKNLRNNSMPVSLFTLENDSITSKQWVNGFTGTKKITIANKDVDQLALNYDYTIPEFNQRNNYSKLNGFFLTNKPLQFRVFKDIEDPNYNQVFFMPEFAYNFYDGLSPGIKLYNKTLLSKRFLYNLSPKYGFKSKQVVGSASLIYNARPEDSDNYRTKYGLSGNYYNYAPNLTYTSFTPFIDFNFRDHKNLRDNKRKFLSFRYININREIDPTGEFETEGEPKYSVFNTKFGIIDNNLKEHASLITDLQLAKNFGKISATLEFRNLNERNKQFNVRVFSGLFLYNDSYQDSDFFSFALDRPTDYLFDYNYLGRSEETGVLSQQLIIADGGFKSKLKHPFANQWMTTVNTSATLWRYIMMYGDAGVIKNQSFSPEFVYDSGIRLNLVEDYFELYFPIYSNLGWEIGQPNYDEKIRFIVTLSPKTLLGLFTRRWY</sequence>
<feature type="signal peptide" evidence="1">
    <location>
        <begin position="1"/>
        <end position="20"/>
    </location>
</feature>
<evidence type="ECO:0000313" key="2">
    <source>
        <dbReference type="EMBL" id="SFJ61147.1"/>
    </source>
</evidence>
<reference evidence="3" key="1">
    <citation type="submission" date="2016-10" db="EMBL/GenBank/DDBJ databases">
        <authorList>
            <person name="Varghese N."/>
            <person name="Submissions S."/>
        </authorList>
    </citation>
    <scope>NUCLEOTIDE SEQUENCE [LARGE SCALE GENOMIC DNA]</scope>
    <source>
        <strain evidence="3">DSM 28881</strain>
    </source>
</reference>
<evidence type="ECO:0008006" key="4">
    <source>
        <dbReference type="Google" id="ProtNLM"/>
    </source>
</evidence>
<dbReference type="Proteomes" id="UP000199559">
    <property type="component" value="Unassembled WGS sequence"/>
</dbReference>
<keyword evidence="1" id="KW-0732">Signal</keyword>
<evidence type="ECO:0000256" key="1">
    <source>
        <dbReference type="SAM" id="SignalP"/>
    </source>
</evidence>
<dbReference type="SUPFAM" id="SSF55486">
    <property type="entry name" value="Metalloproteases ('zincins'), catalytic domain"/>
    <property type="match status" value="1"/>
</dbReference>
<gene>
    <name evidence="2" type="ORF">SAMN05443431_11166</name>
</gene>
<evidence type="ECO:0000313" key="3">
    <source>
        <dbReference type="Proteomes" id="UP000199559"/>
    </source>
</evidence>
<accession>A0A1I3SUU2</accession>
<name>A0A1I3SUU2_9FLAO</name>
<organism evidence="2 3">
    <name type="scientific">Olleya namhaensis</name>
    <dbReference type="NCBI Taxonomy" id="1144750"/>
    <lineage>
        <taxon>Bacteria</taxon>
        <taxon>Pseudomonadati</taxon>
        <taxon>Bacteroidota</taxon>
        <taxon>Flavobacteriia</taxon>
        <taxon>Flavobacteriales</taxon>
        <taxon>Flavobacteriaceae</taxon>
    </lineage>
</organism>
<dbReference type="EMBL" id="FORM01000011">
    <property type="protein sequence ID" value="SFJ61147.1"/>
    <property type="molecule type" value="Genomic_DNA"/>
</dbReference>
<keyword evidence="3" id="KW-1185">Reference proteome</keyword>
<proteinExistence type="predicted"/>
<protein>
    <recommendedName>
        <fullName evidence="4">Peptidase M1 membrane alanine aminopeptidase domain-containing protein</fullName>
    </recommendedName>
</protein>
<dbReference type="AlphaFoldDB" id="A0A1I3SUU2"/>
<feature type="chain" id="PRO_5011624325" description="Peptidase M1 membrane alanine aminopeptidase domain-containing protein" evidence="1">
    <location>
        <begin position="21"/>
        <end position="943"/>
    </location>
</feature>
<dbReference type="InterPro" id="IPR027268">
    <property type="entry name" value="Peptidase_M4/M1_CTD_sf"/>
</dbReference>
<dbReference type="Gene3D" id="1.10.390.10">
    <property type="entry name" value="Neutral Protease Domain 2"/>
    <property type="match status" value="1"/>
</dbReference>
<dbReference type="RefSeq" id="WP_090842099.1">
    <property type="nucleotide sequence ID" value="NZ_FORM01000011.1"/>
</dbReference>